<keyword evidence="2" id="KW-0489">Methyltransferase</keyword>
<dbReference type="CDD" id="cd02440">
    <property type="entry name" value="AdoMet_MTases"/>
    <property type="match status" value="1"/>
</dbReference>
<dbReference type="SUPFAM" id="SSF53335">
    <property type="entry name" value="S-adenosyl-L-methionine-dependent methyltransferases"/>
    <property type="match status" value="1"/>
</dbReference>
<dbReference type="RefSeq" id="WP_092890634.1">
    <property type="nucleotide sequence ID" value="NZ_FOOI01000030.1"/>
</dbReference>
<proteinExistence type="predicted"/>
<accession>A0A1I3C953</accession>
<keyword evidence="4" id="KW-1185">Reference proteome</keyword>
<dbReference type="EMBL" id="FOOI01000030">
    <property type="protein sequence ID" value="SFH70581.1"/>
    <property type="molecule type" value="Genomic_DNA"/>
</dbReference>
<dbReference type="Gene3D" id="3.40.50.150">
    <property type="entry name" value="Vaccinia Virus protein VP39"/>
    <property type="match status" value="1"/>
</dbReference>
<organism evidence="2 3">
    <name type="scientific">Actinopolymorpha cephalotaxi</name>
    <dbReference type="NCBI Taxonomy" id="504797"/>
    <lineage>
        <taxon>Bacteria</taxon>
        <taxon>Bacillati</taxon>
        <taxon>Actinomycetota</taxon>
        <taxon>Actinomycetes</taxon>
        <taxon>Propionibacteriales</taxon>
        <taxon>Actinopolymorphaceae</taxon>
        <taxon>Actinopolymorpha</taxon>
    </lineage>
</organism>
<reference evidence="1 4" key="2">
    <citation type="submission" date="2020-07" db="EMBL/GenBank/DDBJ databases">
        <title>Sequencing the genomes of 1000 actinobacteria strains.</title>
        <authorList>
            <person name="Klenk H.-P."/>
        </authorList>
    </citation>
    <scope>NUCLEOTIDE SEQUENCE [LARGE SCALE GENOMIC DNA]</scope>
    <source>
        <strain evidence="1 4">DSM 45117</strain>
    </source>
</reference>
<dbReference type="Pfam" id="PF13489">
    <property type="entry name" value="Methyltransf_23"/>
    <property type="match status" value="1"/>
</dbReference>
<dbReference type="GO" id="GO:0008168">
    <property type="term" value="F:methyltransferase activity"/>
    <property type="evidence" value="ECO:0007669"/>
    <property type="project" value="UniProtKB-KW"/>
</dbReference>
<dbReference type="GO" id="GO:0032259">
    <property type="term" value="P:methylation"/>
    <property type="evidence" value="ECO:0007669"/>
    <property type="project" value="UniProtKB-KW"/>
</dbReference>
<dbReference type="EMBL" id="JACBZA010000001">
    <property type="protein sequence ID" value="NYH86846.1"/>
    <property type="molecule type" value="Genomic_DNA"/>
</dbReference>
<dbReference type="AlphaFoldDB" id="A0A1I3C953"/>
<keyword evidence="2" id="KW-0808">Transferase</keyword>
<dbReference type="Proteomes" id="UP000533017">
    <property type="component" value="Unassembled WGS sequence"/>
</dbReference>
<evidence type="ECO:0000313" key="3">
    <source>
        <dbReference type="Proteomes" id="UP000199052"/>
    </source>
</evidence>
<dbReference type="STRING" id="504797.SAMN05421678_13025"/>
<dbReference type="Proteomes" id="UP000199052">
    <property type="component" value="Unassembled WGS sequence"/>
</dbReference>
<evidence type="ECO:0000313" key="4">
    <source>
        <dbReference type="Proteomes" id="UP000533017"/>
    </source>
</evidence>
<dbReference type="OrthoDB" id="4484556at2"/>
<evidence type="ECO:0000313" key="2">
    <source>
        <dbReference type="EMBL" id="SFH70581.1"/>
    </source>
</evidence>
<evidence type="ECO:0000313" key="1">
    <source>
        <dbReference type="EMBL" id="NYH86846.1"/>
    </source>
</evidence>
<dbReference type="InterPro" id="IPR029063">
    <property type="entry name" value="SAM-dependent_MTases_sf"/>
</dbReference>
<sequence length="206" mass="21324">MQRSGGAREPVDLARWLAPAGASDAALLDPCSRPTLDVGCGPGRMAASLTARGVLALGVDTSPTAVAMTRARGAAALCRSVFDPLPGERRWGHVLLADGNIGIGGDPAALLRRVADLLEPGGNVLVETHPPGYGLQRDRVRLVDASGSAGPWFPWAWVGADAVDAICAAAGLHRRWSVSKAGRWFAELETAGSGYKRGAGARGAQR</sequence>
<protein>
    <submittedName>
        <fullName evidence="2">Methyltransferase domain-containing protein</fullName>
    </submittedName>
    <submittedName>
        <fullName evidence="1">SAM-dependent methyltransferase</fullName>
    </submittedName>
</protein>
<name>A0A1I3C953_9ACTN</name>
<gene>
    <name evidence="1" type="ORF">FHR37_005697</name>
    <name evidence="2" type="ORF">SAMN05421678_13025</name>
</gene>
<reference evidence="2 3" key="1">
    <citation type="submission" date="2016-10" db="EMBL/GenBank/DDBJ databases">
        <authorList>
            <person name="de Groot N.N."/>
        </authorList>
    </citation>
    <scope>NUCLEOTIDE SEQUENCE [LARGE SCALE GENOMIC DNA]</scope>
    <source>
        <strain evidence="2 3">CPCC 202808</strain>
    </source>
</reference>